<keyword evidence="1" id="KW-0812">Transmembrane</keyword>
<dbReference type="OrthoDB" id="9974064at2"/>
<evidence type="ECO:0000256" key="1">
    <source>
        <dbReference type="SAM" id="Phobius"/>
    </source>
</evidence>
<reference evidence="3" key="1">
    <citation type="submission" date="2018-05" db="EMBL/GenBank/DDBJ databases">
        <authorList>
            <person name="Li X."/>
        </authorList>
    </citation>
    <scope>NUCLEOTIDE SEQUENCE [LARGE SCALE GENOMIC DNA]</scope>
    <source>
        <strain evidence="3">HKS-05</strain>
    </source>
</reference>
<name>A0A328B235_9CAUL</name>
<sequence>MVMWLRLGGALLITLMVMGGLEYFGVSSLLGGRSAEDVQDAAHGRTRELFWFMIFALVMATSLLAAARRWTGQLRRAAVVSPQRRRPAGS</sequence>
<protein>
    <submittedName>
        <fullName evidence="2">Uncharacterized protein</fullName>
    </submittedName>
</protein>
<evidence type="ECO:0000313" key="3">
    <source>
        <dbReference type="Proteomes" id="UP000249842"/>
    </source>
</evidence>
<proteinExistence type="predicted"/>
<dbReference type="RefSeq" id="WP_111457804.1">
    <property type="nucleotide sequence ID" value="NZ_QFYP01000001.1"/>
</dbReference>
<keyword evidence="1" id="KW-1133">Transmembrane helix</keyword>
<comment type="caution">
    <text evidence="2">The sequence shown here is derived from an EMBL/GenBank/DDBJ whole genome shotgun (WGS) entry which is preliminary data.</text>
</comment>
<evidence type="ECO:0000313" key="2">
    <source>
        <dbReference type="EMBL" id="RAK60511.1"/>
    </source>
</evidence>
<accession>A0A328B235</accession>
<keyword evidence="1" id="KW-0472">Membrane</keyword>
<gene>
    <name evidence="2" type="ORF">DJ021_12205</name>
</gene>
<feature type="transmembrane region" description="Helical" evidence="1">
    <location>
        <begin position="7"/>
        <end position="29"/>
    </location>
</feature>
<dbReference type="AlphaFoldDB" id="A0A328B235"/>
<keyword evidence="3" id="KW-1185">Reference proteome</keyword>
<organism evidence="2 3">
    <name type="scientific">Phenylobacterium hankyongense</name>
    <dbReference type="NCBI Taxonomy" id="1813876"/>
    <lineage>
        <taxon>Bacteria</taxon>
        <taxon>Pseudomonadati</taxon>
        <taxon>Pseudomonadota</taxon>
        <taxon>Alphaproteobacteria</taxon>
        <taxon>Caulobacterales</taxon>
        <taxon>Caulobacteraceae</taxon>
        <taxon>Phenylobacterium</taxon>
    </lineage>
</organism>
<dbReference type="Proteomes" id="UP000249842">
    <property type="component" value="Unassembled WGS sequence"/>
</dbReference>
<dbReference type="EMBL" id="QFYP01000001">
    <property type="protein sequence ID" value="RAK60511.1"/>
    <property type="molecule type" value="Genomic_DNA"/>
</dbReference>
<feature type="transmembrane region" description="Helical" evidence="1">
    <location>
        <begin position="49"/>
        <end position="67"/>
    </location>
</feature>